<dbReference type="PANTHER" id="PTHR43409">
    <property type="entry name" value="ANAEROBIC MAGNESIUM-PROTOPORPHYRIN IX MONOMETHYL ESTER CYCLASE-RELATED"/>
    <property type="match status" value="1"/>
</dbReference>
<dbReference type="CDD" id="cd02068">
    <property type="entry name" value="radical_SAM_B12_BD"/>
    <property type="match status" value="1"/>
</dbReference>
<protein>
    <submittedName>
        <fullName evidence="8">Radical SAM protein</fullName>
    </submittedName>
</protein>
<dbReference type="GO" id="GO:0051539">
    <property type="term" value="F:4 iron, 4 sulfur cluster binding"/>
    <property type="evidence" value="ECO:0007669"/>
    <property type="project" value="UniProtKB-KW"/>
</dbReference>
<evidence type="ECO:0000256" key="1">
    <source>
        <dbReference type="ARBA" id="ARBA00001966"/>
    </source>
</evidence>
<dbReference type="SFLD" id="SFLDG01082">
    <property type="entry name" value="B12-binding_domain_containing"/>
    <property type="match status" value="1"/>
</dbReference>
<dbReference type="SUPFAM" id="SSF102114">
    <property type="entry name" value="Radical SAM enzymes"/>
    <property type="match status" value="1"/>
</dbReference>
<dbReference type="InterPro" id="IPR006638">
    <property type="entry name" value="Elp3/MiaA/NifB-like_rSAM"/>
</dbReference>
<dbReference type="InterPro" id="IPR023404">
    <property type="entry name" value="rSAM_horseshoe"/>
</dbReference>
<dbReference type="AlphaFoldDB" id="A0A2R4WDE9"/>
<dbReference type="InterPro" id="IPR058240">
    <property type="entry name" value="rSAM_sf"/>
</dbReference>
<dbReference type="Proteomes" id="UP000244755">
    <property type="component" value="Chromosome 1"/>
</dbReference>
<name>A0A2R4WDE9_9HYPH</name>
<reference evidence="8 9" key="1">
    <citation type="submission" date="2018-04" db="EMBL/GenBank/DDBJ databases">
        <title>Methylobacterium sp. PR1016A genome.</title>
        <authorList>
            <person name="Park W."/>
        </authorList>
    </citation>
    <scope>NUCLEOTIDE SEQUENCE [LARGE SCALE GENOMIC DNA]</scope>
    <source>
        <strain evidence="8 9">PR1016A</strain>
    </source>
</reference>
<feature type="domain" description="B12-binding" evidence="7">
    <location>
        <begin position="76"/>
        <end position="228"/>
    </location>
</feature>
<dbReference type="Pfam" id="PF04055">
    <property type="entry name" value="Radical_SAM"/>
    <property type="match status" value="1"/>
</dbReference>
<evidence type="ECO:0000259" key="7">
    <source>
        <dbReference type="PROSITE" id="PS51332"/>
    </source>
</evidence>
<dbReference type="PROSITE" id="PS51332">
    <property type="entry name" value="B12_BINDING"/>
    <property type="match status" value="1"/>
</dbReference>
<keyword evidence="5" id="KW-0411">Iron-sulfur</keyword>
<feature type="region of interest" description="Disordered" evidence="6">
    <location>
        <begin position="1"/>
        <end position="45"/>
    </location>
</feature>
<evidence type="ECO:0000256" key="6">
    <source>
        <dbReference type="SAM" id="MobiDB-lite"/>
    </source>
</evidence>
<dbReference type="GO" id="GO:0003824">
    <property type="term" value="F:catalytic activity"/>
    <property type="evidence" value="ECO:0007669"/>
    <property type="project" value="InterPro"/>
</dbReference>
<evidence type="ECO:0000256" key="4">
    <source>
        <dbReference type="ARBA" id="ARBA00023004"/>
    </source>
</evidence>
<dbReference type="GO" id="GO:0031419">
    <property type="term" value="F:cobalamin binding"/>
    <property type="evidence" value="ECO:0007669"/>
    <property type="project" value="InterPro"/>
</dbReference>
<feature type="compositionally biased region" description="Polar residues" evidence="6">
    <location>
        <begin position="10"/>
        <end position="22"/>
    </location>
</feature>
<comment type="cofactor">
    <cofactor evidence="1">
        <name>[4Fe-4S] cluster</name>
        <dbReference type="ChEBI" id="CHEBI:49883"/>
    </cofactor>
</comment>
<dbReference type="EMBL" id="CP028843">
    <property type="protein sequence ID" value="AWB19563.1"/>
    <property type="molecule type" value="Genomic_DNA"/>
</dbReference>
<keyword evidence="2" id="KW-0949">S-adenosyl-L-methionine</keyword>
<dbReference type="OrthoDB" id="9801424at2"/>
<dbReference type="GO" id="GO:0046872">
    <property type="term" value="F:metal ion binding"/>
    <property type="evidence" value="ECO:0007669"/>
    <property type="project" value="UniProtKB-KW"/>
</dbReference>
<proteinExistence type="predicted"/>
<dbReference type="SFLD" id="SFLDS00029">
    <property type="entry name" value="Radical_SAM"/>
    <property type="match status" value="1"/>
</dbReference>
<dbReference type="InterPro" id="IPR034466">
    <property type="entry name" value="Methyltransferase_Class_B"/>
</dbReference>
<keyword evidence="3" id="KW-0479">Metal-binding</keyword>
<evidence type="ECO:0000256" key="5">
    <source>
        <dbReference type="ARBA" id="ARBA00023014"/>
    </source>
</evidence>
<evidence type="ECO:0000256" key="2">
    <source>
        <dbReference type="ARBA" id="ARBA00022691"/>
    </source>
</evidence>
<organism evidence="8 9">
    <name type="scientific">Methylobacterium currus</name>
    <dbReference type="NCBI Taxonomy" id="2051553"/>
    <lineage>
        <taxon>Bacteria</taxon>
        <taxon>Pseudomonadati</taxon>
        <taxon>Pseudomonadota</taxon>
        <taxon>Alphaproteobacteria</taxon>
        <taxon>Hyphomicrobiales</taxon>
        <taxon>Methylobacteriaceae</taxon>
        <taxon>Methylobacterium</taxon>
    </lineage>
</organism>
<dbReference type="SFLD" id="SFLDG01123">
    <property type="entry name" value="methyltransferase_(Class_B)"/>
    <property type="match status" value="1"/>
</dbReference>
<accession>A0A2R4WDE9</accession>
<evidence type="ECO:0000313" key="9">
    <source>
        <dbReference type="Proteomes" id="UP000244755"/>
    </source>
</evidence>
<keyword evidence="9" id="KW-1185">Reference proteome</keyword>
<dbReference type="Gene3D" id="3.80.30.20">
    <property type="entry name" value="tm_1862 like domain"/>
    <property type="match status" value="1"/>
</dbReference>
<gene>
    <name evidence="8" type="ORF">DA075_00270</name>
</gene>
<sequence length="600" mass="66740">MEFDMATLSLGKSKSPRFSSAPSREPLRYMGEPSKLVSRSGQARREAGEKPRILLFVPPYTRLIEPSPSGSALAEIGISNFEVMKRAGTPIGLLRIATAAQRAGYEVQVIDSPFFGWDQEADDVRVDKGHLIRYGLDYSQIKNLIDNFSPDIVGIQCNYTVQWGNARILADLIKHLDRDTVVVGGGAHCSGDWENALNDSAMDVIVINEADKTFPFLLNSLTAPDGSVEAVPGIAYRDARCELVRTTKKSNYMSILPNKQGLQSRLDMMPLPDFALLNMNYYLQRYHSSGARVRPHGAWAQIFATIGCNVNCNFCYIPKINGPWRALGLDWFDLHLADLVRHGVTEVLIEDDHLMHDPLYALEVAKLLKKYDLPWVEEGGISLFNLVVLHKGPGFVAGMSENDQRSPIYKNVIEAMKQGLTAKGFIKSLAESGCYSVYLAVESANEESLSNSHKSTFNSIQTATFEIVKLFTDAGIQVTGGFMLGFINPPGKQSGKPYIESLSQIDHTIDYAVDLMNAGMAYANPFIVTPIPGTPMWEFQQDYVVRHYDNGWSHEKATMSCEKWDAEDIERKRLELLVRANGPARVREMVSRGTWPVDGA</sequence>
<dbReference type="InterPro" id="IPR006158">
    <property type="entry name" value="Cobalamin-bd"/>
</dbReference>
<dbReference type="SMART" id="SM00729">
    <property type="entry name" value="Elp3"/>
    <property type="match status" value="1"/>
</dbReference>
<evidence type="ECO:0000256" key="3">
    <source>
        <dbReference type="ARBA" id="ARBA00022723"/>
    </source>
</evidence>
<dbReference type="InterPro" id="IPR051198">
    <property type="entry name" value="BchE-like"/>
</dbReference>
<dbReference type="Pfam" id="PF02310">
    <property type="entry name" value="B12-binding"/>
    <property type="match status" value="1"/>
</dbReference>
<evidence type="ECO:0000313" key="8">
    <source>
        <dbReference type="EMBL" id="AWB19563.1"/>
    </source>
</evidence>
<keyword evidence="4" id="KW-0408">Iron</keyword>
<dbReference type="Gene3D" id="3.40.50.280">
    <property type="entry name" value="Cobalamin-binding domain"/>
    <property type="match status" value="1"/>
</dbReference>
<dbReference type="GO" id="GO:0005829">
    <property type="term" value="C:cytosol"/>
    <property type="evidence" value="ECO:0007669"/>
    <property type="project" value="TreeGrafter"/>
</dbReference>
<dbReference type="KEGG" id="mee:DA075_00270"/>
<dbReference type="InterPro" id="IPR007197">
    <property type="entry name" value="rSAM"/>
</dbReference>